<gene>
    <name evidence="5" type="ORF">SAMN05421749_103221</name>
</gene>
<evidence type="ECO:0000313" key="5">
    <source>
        <dbReference type="EMBL" id="SDC13021.1"/>
    </source>
</evidence>
<keyword evidence="2 5" id="KW-0067">ATP-binding</keyword>
<dbReference type="InterPro" id="IPR017871">
    <property type="entry name" value="ABC_transporter-like_CS"/>
</dbReference>
<dbReference type="OrthoDB" id="9805029at2"/>
<dbReference type="InterPro" id="IPR003439">
    <property type="entry name" value="ABC_transporter-like_ATP-bd"/>
</dbReference>
<dbReference type="InterPro" id="IPR003593">
    <property type="entry name" value="AAA+_ATPase"/>
</dbReference>
<feature type="domain" description="ABC transporter" evidence="4">
    <location>
        <begin position="373"/>
        <end position="600"/>
    </location>
</feature>
<evidence type="ECO:0000256" key="3">
    <source>
        <dbReference type="SAM" id="MobiDB-lite"/>
    </source>
</evidence>
<name>A0A1G6J2Q7_9GAMM</name>
<accession>A0A1G6J2Q7</accession>
<dbReference type="RefSeq" id="WP_092618016.1">
    <property type="nucleotide sequence ID" value="NZ_FMYK01000003.1"/>
</dbReference>
<dbReference type="PANTHER" id="PTHR43038:SF3">
    <property type="entry name" value="ABC TRANSPORTER G FAMILY MEMBER 20 ISOFORM X1"/>
    <property type="match status" value="1"/>
</dbReference>
<protein>
    <submittedName>
        <fullName evidence="5">ABC-2 type transport system ATP-binding protein</fullName>
    </submittedName>
</protein>
<feature type="compositionally biased region" description="Basic and acidic residues" evidence="3">
    <location>
        <begin position="318"/>
        <end position="330"/>
    </location>
</feature>
<feature type="domain" description="ABC transporter" evidence="4">
    <location>
        <begin position="10"/>
        <end position="244"/>
    </location>
</feature>
<reference evidence="6" key="1">
    <citation type="submission" date="2016-09" db="EMBL/GenBank/DDBJ databases">
        <authorList>
            <person name="Varghese N."/>
            <person name="Submissions S."/>
        </authorList>
    </citation>
    <scope>NUCLEOTIDE SEQUENCE [LARGE SCALE GENOMIC DNA]</scope>
    <source>
        <strain evidence="6">ANC 3699</strain>
    </source>
</reference>
<dbReference type="AlphaFoldDB" id="A0A1G6J2Q7"/>
<dbReference type="PANTHER" id="PTHR43038">
    <property type="entry name" value="ATP-BINDING CASSETTE, SUB-FAMILY H, MEMBER 1"/>
    <property type="match status" value="1"/>
</dbReference>
<evidence type="ECO:0000256" key="2">
    <source>
        <dbReference type="ARBA" id="ARBA00022840"/>
    </source>
</evidence>
<evidence type="ECO:0000259" key="4">
    <source>
        <dbReference type="PROSITE" id="PS50893"/>
    </source>
</evidence>
<dbReference type="EMBL" id="FMYK01000003">
    <property type="protein sequence ID" value="SDC13021.1"/>
    <property type="molecule type" value="Genomic_DNA"/>
</dbReference>
<dbReference type="Pfam" id="PF00005">
    <property type="entry name" value="ABC_tran"/>
    <property type="match status" value="2"/>
</dbReference>
<dbReference type="InterPro" id="IPR027417">
    <property type="entry name" value="P-loop_NTPase"/>
</dbReference>
<proteinExistence type="predicted"/>
<dbReference type="GO" id="GO:0016887">
    <property type="term" value="F:ATP hydrolysis activity"/>
    <property type="evidence" value="ECO:0007669"/>
    <property type="project" value="InterPro"/>
</dbReference>
<organism evidence="5 6">
    <name type="scientific">Acinetobacter marinus</name>
    <dbReference type="NCBI Taxonomy" id="281375"/>
    <lineage>
        <taxon>Bacteria</taxon>
        <taxon>Pseudomonadati</taxon>
        <taxon>Pseudomonadota</taxon>
        <taxon>Gammaproteobacteria</taxon>
        <taxon>Moraxellales</taxon>
        <taxon>Moraxellaceae</taxon>
        <taxon>Acinetobacter</taxon>
    </lineage>
</organism>
<dbReference type="SUPFAM" id="SSF52540">
    <property type="entry name" value="P-loop containing nucleoside triphosphate hydrolases"/>
    <property type="match status" value="2"/>
</dbReference>
<keyword evidence="1" id="KW-0547">Nucleotide-binding</keyword>
<evidence type="ECO:0000256" key="1">
    <source>
        <dbReference type="ARBA" id="ARBA00022741"/>
    </source>
</evidence>
<dbReference type="SMART" id="SM00382">
    <property type="entry name" value="AAA"/>
    <property type="match status" value="2"/>
</dbReference>
<dbReference type="PROSITE" id="PS50893">
    <property type="entry name" value="ABC_TRANSPORTER_2"/>
    <property type="match status" value="2"/>
</dbReference>
<sequence length="631" mass="69413">MFTDCVVIANDLKQVFKSEQKGADDVHALQGLTMQIKAGQLTALVGPDGAGKTTFLRLIAGLYAPTSGQLEVLGTDVAKNPQSVQDRISYMPQKFGLYEDLSIQENLDLYADLHGVPADLRKERFDRLLKITDLARFTDRPAGKLSGGMKQKLGLACTLVRSPELLLLDEPSVGVDPLSRRDLWIIIEQLVKDENLSVIISTAYMDEAERCQDVYVMLDGKVIQHGSPAQLISHVHGQTWQAEPNKGLKSRILQAHLLDNHRYIADAVPKGDVVRFITRSDHPELPPDQLPEGVVAQAREPELEDAFMLFLHEAKHQTEKASDQKEHVDESDATVEKSSVLDGTATQDKAHDIRQSTIQHAEQSQLNESKPVIVVKDLVRTFGDFTAVASTSFDVSRGEIFGLLGPNGAGKTTTFRMLCGLLPASSGVLEVAGMNLRTARAQARAKIGYVSQKFALYGNLSVLDNLKFFGGAYGLSGKHLKQQIDKALAQFDLKPNAKSGDLPNGFKQRLSMAAALLHQPEILFLDEPTSGIDPLARRSFWYTIGELANHGITIIITTHFMEEAEYCDRIAIQDAGKMLAIGTPKEIRNMVHENGRGEMNDASVNDMNSAFIAIVEQSRADKLKQSEALKQ</sequence>
<keyword evidence="6" id="KW-1185">Reference proteome</keyword>
<dbReference type="GO" id="GO:0005524">
    <property type="term" value="F:ATP binding"/>
    <property type="evidence" value="ECO:0007669"/>
    <property type="project" value="UniProtKB-KW"/>
</dbReference>
<dbReference type="PROSITE" id="PS00211">
    <property type="entry name" value="ABC_TRANSPORTER_1"/>
    <property type="match status" value="1"/>
</dbReference>
<evidence type="ECO:0000313" key="6">
    <source>
        <dbReference type="Proteomes" id="UP000242317"/>
    </source>
</evidence>
<dbReference type="Proteomes" id="UP000242317">
    <property type="component" value="Unassembled WGS sequence"/>
</dbReference>
<dbReference type="Gene3D" id="3.40.50.300">
    <property type="entry name" value="P-loop containing nucleotide triphosphate hydrolases"/>
    <property type="match status" value="2"/>
</dbReference>
<feature type="region of interest" description="Disordered" evidence="3">
    <location>
        <begin position="318"/>
        <end position="347"/>
    </location>
</feature>